<evidence type="ECO:0000256" key="9">
    <source>
        <dbReference type="ARBA" id="ARBA00040743"/>
    </source>
</evidence>
<dbReference type="Gene3D" id="3.10.50.40">
    <property type="match status" value="1"/>
</dbReference>
<keyword evidence="2" id="KW-1003">Cell membrane</keyword>
<evidence type="ECO:0000256" key="10">
    <source>
        <dbReference type="ARBA" id="ARBA00042775"/>
    </source>
</evidence>
<dbReference type="Pfam" id="PF13624">
    <property type="entry name" value="SurA_N_3"/>
    <property type="match status" value="1"/>
</dbReference>
<evidence type="ECO:0000256" key="11">
    <source>
        <dbReference type="PROSITE-ProRule" id="PRU00278"/>
    </source>
</evidence>
<proteinExistence type="inferred from homology"/>
<evidence type="ECO:0000256" key="8">
    <source>
        <dbReference type="ARBA" id="ARBA00038408"/>
    </source>
</evidence>
<keyword evidence="15" id="KW-1185">Reference proteome</keyword>
<dbReference type="RefSeq" id="WP_345540996.1">
    <property type="nucleotide sequence ID" value="NZ_BAABGJ010000080.1"/>
</dbReference>
<evidence type="ECO:0000256" key="2">
    <source>
        <dbReference type="ARBA" id="ARBA00022475"/>
    </source>
</evidence>
<evidence type="ECO:0000313" key="14">
    <source>
        <dbReference type="EMBL" id="GAA4355076.1"/>
    </source>
</evidence>
<evidence type="ECO:0000256" key="5">
    <source>
        <dbReference type="ARBA" id="ARBA00022989"/>
    </source>
</evidence>
<evidence type="ECO:0000256" key="1">
    <source>
        <dbReference type="ARBA" id="ARBA00004382"/>
    </source>
</evidence>
<keyword evidence="11" id="KW-0413">Isomerase</keyword>
<feature type="domain" description="PpiC" evidence="13">
    <location>
        <begin position="269"/>
        <end position="372"/>
    </location>
</feature>
<comment type="similarity">
    <text evidence="8">Belongs to the PpiD chaperone family.</text>
</comment>
<comment type="caution">
    <text evidence="14">The sequence shown here is derived from an EMBL/GenBank/DDBJ whole genome shotgun (WGS) entry which is preliminary data.</text>
</comment>
<evidence type="ECO:0000313" key="15">
    <source>
        <dbReference type="Proteomes" id="UP001500975"/>
    </source>
</evidence>
<accession>A0ABP8IBH9</accession>
<evidence type="ECO:0000256" key="7">
    <source>
        <dbReference type="ARBA" id="ARBA00023186"/>
    </source>
</evidence>
<keyword evidence="3" id="KW-0997">Cell inner membrane</keyword>
<keyword evidence="11" id="KW-0697">Rotamase</keyword>
<keyword evidence="4 12" id="KW-0812">Transmembrane</keyword>
<protein>
    <recommendedName>
        <fullName evidence="9">Periplasmic chaperone PpiD</fullName>
    </recommendedName>
    <alternativeName>
        <fullName evidence="10">Periplasmic folding chaperone</fullName>
    </alternativeName>
</protein>
<dbReference type="PANTHER" id="PTHR47529">
    <property type="entry name" value="PEPTIDYL-PROLYL CIS-TRANS ISOMERASE D"/>
    <property type="match status" value="1"/>
</dbReference>
<reference evidence="15" key="1">
    <citation type="journal article" date="2019" name="Int. J. Syst. Evol. Microbiol.">
        <title>The Global Catalogue of Microorganisms (GCM) 10K type strain sequencing project: providing services to taxonomists for standard genome sequencing and annotation.</title>
        <authorList>
            <consortium name="The Broad Institute Genomics Platform"/>
            <consortium name="The Broad Institute Genome Sequencing Center for Infectious Disease"/>
            <person name="Wu L."/>
            <person name="Ma J."/>
        </authorList>
    </citation>
    <scope>NUCLEOTIDE SEQUENCE [LARGE SCALE GENOMIC DNA]</scope>
    <source>
        <strain evidence="15">JCM 17804</strain>
    </source>
</reference>
<evidence type="ECO:0000259" key="13">
    <source>
        <dbReference type="PROSITE" id="PS50198"/>
    </source>
</evidence>
<keyword evidence="7" id="KW-0143">Chaperone</keyword>
<comment type="subcellular location">
    <subcellularLocation>
        <location evidence="1">Cell inner membrane</location>
        <topology evidence="1">Single-pass type II membrane protein</topology>
        <orientation evidence="1">Periplasmic side</orientation>
    </subcellularLocation>
</comment>
<dbReference type="InterPro" id="IPR046357">
    <property type="entry name" value="PPIase_dom_sf"/>
</dbReference>
<name>A0ABP8IBH9_9BURK</name>
<dbReference type="InterPro" id="IPR052029">
    <property type="entry name" value="PpiD_chaperone"/>
</dbReference>
<feature type="transmembrane region" description="Helical" evidence="12">
    <location>
        <begin position="12"/>
        <end position="30"/>
    </location>
</feature>
<dbReference type="InterPro" id="IPR000297">
    <property type="entry name" value="PPIase_PpiC"/>
</dbReference>
<dbReference type="Proteomes" id="UP001500975">
    <property type="component" value="Unassembled WGS sequence"/>
</dbReference>
<dbReference type="PANTHER" id="PTHR47529:SF1">
    <property type="entry name" value="PERIPLASMIC CHAPERONE PPID"/>
    <property type="match status" value="1"/>
</dbReference>
<dbReference type="Pfam" id="PF13616">
    <property type="entry name" value="Rotamase_3"/>
    <property type="match status" value="1"/>
</dbReference>
<dbReference type="SUPFAM" id="SSF54534">
    <property type="entry name" value="FKBP-like"/>
    <property type="match status" value="1"/>
</dbReference>
<evidence type="ECO:0000256" key="12">
    <source>
        <dbReference type="SAM" id="Phobius"/>
    </source>
</evidence>
<evidence type="ECO:0000256" key="4">
    <source>
        <dbReference type="ARBA" id="ARBA00022692"/>
    </source>
</evidence>
<dbReference type="InterPro" id="IPR027304">
    <property type="entry name" value="Trigger_fact/SurA_dom_sf"/>
</dbReference>
<evidence type="ECO:0000256" key="6">
    <source>
        <dbReference type="ARBA" id="ARBA00023136"/>
    </source>
</evidence>
<sequence>MFDFIRKHNKILMGVLFLLIVPSFVVVGVLDRYSGTSDKGEVVATVAGNSIRRPEWDQQHRNDIDRIRQQRPDVNPAMFDTDTERYATLERMVRERVLAAAAAEDHFVVTEQRQIEIFRNDPALTSFVTNKNGKPEFDRELFYRATGMTPQQHQDALVAQMTRQQVLKGIADTGFATPAQAAPTLNAFYDRREIQVARFAPSDFTGKVTVSDADLEAYYKQHVAQFQVPEQASIEYLVLDLEAAKKNITVSEADLRSYYDQNAERFGTKEERRASHILITAPASAPAADREKARAKAQQLLAEVRKSPGSFAELARKNSQDPGSAEKGGDLDFVTRGAMVKPFEDAMFALKKGEISDVVESEFGYHIIQLNDLKPAVVQPFEQVRAKIEDEVRSQQATQEFAKAAESFTDAVYQQPDSLKPAADKLKLTIRTADKVARTPAPGATGALASANFLNALFAPDSLERKHNTEAIEIGPNQLASGRVTRYTAARAQALDEVKDKVRAQLIAERAAVLAKAEGEAKLAAWQSDPARASFGPAVTVSRLEAQSQPTPVIEGALRADPAKLPQLVGVDLGTQGYAVVRVNKEVLRTPPTAETAQQEAQQYAMAMAAAETSAYYELMKKRFKAEIRVPKPLNAGVVAGR</sequence>
<keyword evidence="6 12" id="KW-0472">Membrane</keyword>
<organism evidence="14 15">
    <name type="scientific">Variovorax defluvii</name>
    <dbReference type="NCBI Taxonomy" id="913761"/>
    <lineage>
        <taxon>Bacteria</taxon>
        <taxon>Pseudomonadati</taxon>
        <taxon>Pseudomonadota</taxon>
        <taxon>Betaproteobacteria</taxon>
        <taxon>Burkholderiales</taxon>
        <taxon>Comamonadaceae</taxon>
        <taxon>Variovorax</taxon>
    </lineage>
</organism>
<gene>
    <name evidence="14" type="ORF">GCM10023165_46870</name>
</gene>
<dbReference type="EMBL" id="BAABGJ010000080">
    <property type="protein sequence ID" value="GAA4355076.1"/>
    <property type="molecule type" value="Genomic_DNA"/>
</dbReference>
<dbReference type="PROSITE" id="PS50198">
    <property type="entry name" value="PPIC_PPIASE_2"/>
    <property type="match status" value="1"/>
</dbReference>
<keyword evidence="5 12" id="KW-1133">Transmembrane helix</keyword>
<dbReference type="SUPFAM" id="SSF109998">
    <property type="entry name" value="Triger factor/SurA peptide-binding domain-like"/>
    <property type="match status" value="1"/>
</dbReference>
<evidence type="ECO:0000256" key="3">
    <source>
        <dbReference type="ARBA" id="ARBA00022519"/>
    </source>
</evidence>